<organism evidence="1 2">
    <name type="scientific">Streptomyces natalensis ATCC 27448</name>
    <dbReference type="NCBI Taxonomy" id="1240678"/>
    <lineage>
        <taxon>Bacteria</taxon>
        <taxon>Bacillati</taxon>
        <taxon>Actinomycetota</taxon>
        <taxon>Actinomycetes</taxon>
        <taxon>Kitasatosporales</taxon>
        <taxon>Streptomycetaceae</taxon>
        <taxon>Streptomyces</taxon>
    </lineage>
</organism>
<keyword evidence="2" id="KW-1185">Reference proteome</keyword>
<dbReference type="PATRIC" id="fig|1240678.4.peg.5056"/>
<reference evidence="1 2" key="1">
    <citation type="submission" date="2014-09" db="EMBL/GenBank/DDBJ databases">
        <title>Draft genome sequence of Streptomyces natalensis ATCC 27448, producer of the antifungal pimaricin.</title>
        <authorList>
            <person name="Mendes M.V."/>
            <person name="Beites T."/>
            <person name="Pires S."/>
            <person name="Santos C.L."/>
            <person name="Moradas-Ferreira P."/>
        </authorList>
    </citation>
    <scope>NUCLEOTIDE SEQUENCE [LARGE SCALE GENOMIC DNA]</scope>
    <source>
        <strain evidence="1 2">ATCC 27448</strain>
    </source>
</reference>
<dbReference type="EMBL" id="JRKI01000029">
    <property type="protein sequence ID" value="KIZ16211.1"/>
    <property type="molecule type" value="Genomic_DNA"/>
</dbReference>
<dbReference type="AlphaFoldDB" id="A0A0D7CJJ6"/>
<dbReference type="Proteomes" id="UP000032458">
    <property type="component" value="Unassembled WGS sequence"/>
</dbReference>
<name>A0A0D7CJJ6_9ACTN</name>
<evidence type="ECO:0000313" key="1">
    <source>
        <dbReference type="EMBL" id="KIZ16211.1"/>
    </source>
</evidence>
<evidence type="ECO:0000313" key="2">
    <source>
        <dbReference type="Proteomes" id="UP000032458"/>
    </source>
</evidence>
<proteinExistence type="predicted"/>
<accession>A0A0D7CJJ6</accession>
<sequence>MPFIRVLLLLFLLVLLALLVLLLLVLLLLKRCRRCLLPVTSGVQGGVDRPLSAGLTALCSPADVM</sequence>
<gene>
    <name evidence="1" type="ORF">SNA_23760</name>
</gene>
<protein>
    <submittedName>
        <fullName evidence="1">Uncharacterized protein</fullName>
    </submittedName>
</protein>
<comment type="caution">
    <text evidence="1">The sequence shown here is derived from an EMBL/GenBank/DDBJ whole genome shotgun (WGS) entry which is preliminary data.</text>
</comment>